<comment type="caution">
    <text evidence="2">The sequence shown here is derived from an EMBL/GenBank/DDBJ whole genome shotgun (WGS) entry which is preliminary data.</text>
</comment>
<evidence type="ECO:0000313" key="2">
    <source>
        <dbReference type="EMBL" id="KVX01475.1"/>
    </source>
</evidence>
<keyword evidence="1" id="KW-0812">Transmembrane</keyword>
<feature type="transmembrane region" description="Helical" evidence="1">
    <location>
        <begin position="142"/>
        <end position="160"/>
    </location>
</feature>
<dbReference type="Proteomes" id="UP000055702">
    <property type="component" value="Unassembled WGS sequence"/>
</dbReference>
<feature type="transmembrane region" description="Helical" evidence="1">
    <location>
        <begin position="96"/>
        <end position="116"/>
    </location>
</feature>
<gene>
    <name evidence="2" type="ORF">AWJ07_17190</name>
    <name evidence="3" type="ORF">AWJ07_17200</name>
</gene>
<keyword evidence="1" id="KW-0472">Membrane</keyword>
<dbReference type="EMBL" id="LRDC01000022">
    <property type="protein sequence ID" value="KVX01475.1"/>
    <property type="molecule type" value="Genomic_DNA"/>
</dbReference>
<proteinExistence type="predicted"/>
<organism evidence="2">
    <name type="scientific">Shewanella frigidimarina</name>
    <dbReference type="NCBI Taxonomy" id="56812"/>
    <lineage>
        <taxon>Bacteria</taxon>
        <taxon>Pseudomonadati</taxon>
        <taxon>Pseudomonadota</taxon>
        <taxon>Gammaproteobacteria</taxon>
        <taxon>Alteromonadales</taxon>
        <taxon>Shewanellaceae</taxon>
        <taxon>Shewanella</taxon>
    </lineage>
</organism>
<sequence>MSGINFKSPIVFFLSMALIVICALPEYEKTLNGFISKPLYLSSGFITCCLSLILLIMQIANVKKGMELLGEVLSYAYGVFITIIIALMFKNWDFGIVPFTLITLVTLLIVIVRSSIEEKFVFIDKWFNERLNINARKWGFKLLSYALILFALLFAFYRLFTFEL</sequence>
<keyword evidence="1" id="KW-1133">Transmembrane helix</keyword>
<feature type="transmembrane region" description="Helical" evidence="1">
    <location>
        <begin position="6"/>
        <end position="27"/>
    </location>
</feature>
<feature type="transmembrane region" description="Helical" evidence="1">
    <location>
        <begin position="72"/>
        <end position="89"/>
    </location>
</feature>
<evidence type="ECO:0000313" key="3">
    <source>
        <dbReference type="EMBL" id="KVX01477.1"/>
    </source>
</evidence>
<evidence type="ECO:0000256" key="1">
    <source>
        <dbReference type="SAM" id="Phobius"/>
    </source>
</evidence>
<dbReference type="AlphaFoldDB" id="A0A125BED3"/>
<name>A0A125BED3_SHEFR</name>
<dbReference type="EMBL" id="LRDC01000022">
    <property type="protein sequence ID" value="KVX01477.1"/>
    <property type="molecule type" value="Genomic_DNA"/>
</dbReference>
<protein>
    <submittedName>
        <fullName evidence="2">Uncharacterized protein</fullName>
    </submittedName>
</protein>
<feature type="transmembrane region" description="Helical" evidence="1">
    <location>
        <begin position="39"/>
        <end position="60"/>
    </location>
</feature>
<dbReference type="RefSeq" id="WP_059746137.1">
    <property type="nucleotide sequence ID" value="NZ_LRDC01000022.1"/>
</dbReference>
<accession>A0A125BED3</accession>
<reference evidence="2 4" key="1">
    <citation type="submission" date="2016-01" db="EMBL/GenBank/DDBJ databases">
        <title>Draft genome of the antarctic isolate Shewanella frigidimarina Ag06-30.</title>
        <authorList>
            <person name="Parmeciano Di Noto G."/>
            <person name="Vazquez S."/>
            <person name="Mac Cormack W."/>
            <person name="Iriarte A."/>
            <person name="Quiroga C."/>
        </authorList>
    </citation>
    <scope>NUCLEOTIDE SEQUENCE [LARGE SCALE GENOMIC DNA]</scope>
    <source>
        <strain evidence="2 4">Ag06-30</strain>
    </source>
</reference>
<evidence type="ECO:0000313" key="4">
    <source>
        <dbReference type="Proteomes" id="UP000055702"/>
    </source>
</evidence>